<dbReference type="PANTHER" id="PTHR13405:SF11">
    <property type="entry name" value="NUCLEAR PORE COMPLEX PROTEIN NUP133"/>
    <property type="match status" value="1"/>
</dbReference>
<feature type="compositionally biased region" description="Basic and acidic residues" evidence="9">
    <location>
        <begin position="9"/>
        <end position="23"/>
    </location>
</feature>
<feature type="repeat" description="ANK" evidence="8">
    <location>
        <begin position="689"/>
        <end position="722"/>
    </location>
</feature>
<keyword evidence="4" id="KW-0509">mRNA transport</keyword>
<dbReference type="Gene3D" id="2.130.10.10">
    <property type="entry name" value="YVTN repeat-like/Quinoprotein amine dehydrogenase"/>
    <property type="match status" value="1"/>
</dbReference>
<dbReference type="Pfam" id="PF03177">
    <property type="entry name" value="Nucleoporin_C"/>
    <property type="match status" value="1"/>
</dbReference>
<sequence>MPNGGYRKGRGERAHMRGSERGKSRTKGKRKGNSSSSVSQRTHICDDYNNMYLSYGPPKTFPGGPYPPIPAYFQTYLTHWGTGETTLLHSTKRVERRIARCCRCCRAPQSLYRDYSERRSWQPSLPTVCARERRREEHNPSSGSSYIPPRKSGKNEPSTVTIRPPVIEISLCTDIHTVALKYYWLLDIDSNLIIVYAERELVQLIATLSVFSLTSFQVQISQLTCQHNPISRRSPLRLNLLRIVKYSYYYHRQLYRPSMKGDFGKPAGRGLLAGACGENSYTSVHVTTLQRERGGVSIISISQQVIFREKVKKKQQKNLNYKRSCVVCQCVKMSLEYDDEFDGSLYWSGGSAETLALDSLHADDSNHKEIERLKSLSREEFIWIIPIKDRYHLLEKLYRLICDWQAELPNLREIFRKEQMDNFLRDAINWIYAGRKDEGALIVGFVACSGYKDEPDLDENGRPLLRRTTAIHRAVSRWHPPLELAVVRDLFEIYDRRDANYEDRESGSTHLLVACAYGLDDVVEKFLDFGHDPECPHEQWKSSKPLDTALLLALRYGKIKVAEVLLRRGADPNLRMNGWTPLHFIVQLCRRDDDSVETFFEICKESNRSVLVDVRNVSGDTPLILALYSRKKKAMESLLRNGANPNLAYHGLTPMHIACGSVGTDLAELFFKVCHEIGRPLQLNLRDKSGNAPLHLALSRGCNMNLFELLLRNGADPNQADPEGYTPLQFCLTKEVGEMLRLFFEINDEMGRVVRVNVLNRLGRTPLQWAVANLKPQAVDLLLDHGADLYRFVFPAEDYFARKVRPVRHESSLDFKLRLASDALAVVECLKRRGYELDRSDATTIMKFFAEYGLIEQSADVDRRSRYVNRNWYKDEEFARRAKEIAMNPSLSLYDLIRLRPEKAKKLITYTDYREFARSGDLCKLHWKYREACAVRLCEIMSSGFFRRWALDPLMETTHYRLPVVCCDVVMDKLANEDLYNICIAAEGRSSKWRFSNRMALHSGISVSGRSNQSVQIICKTANHLVEHFGSTLPVLVTEALTFVERNVAVSVSVSLDGWAWLVCGRRLLVWQCKTTIHDPKQRRTFKTQCRELLLPQSDLAHKAECIAVWMSPGQQVPSCMAVSPEGIVRYWASIATEEMSVETSAELAGQEVDCLTHIPGHGCILATTTCTVALLQPHHSGGKGTINCRVLRTSKGWLGGIGRRMSSLFFGAIPQSPVQETKLIKVVCSGSNERGSRILILAGNSLQYWSFPHGEQEKMEFDEDISHTLTQSFQRRSWEQCDDILSELFPMQEEPVMDIDAPLDTLVLKVAKNLIDDYPANDPRWENHRDLNFTLNAVLAMQIPHQLEGKQKSIELFVMFLKEHNLWSRQSLTIQHGVTNTTDPSARNELFEQLVGLIDLILDGKKCHLESIRGTEKFDILLKQYESERSILIQPLIKEGQYENAAMLAEKYCDFGSLIQICELTNNKHRLDSYMERFAAQDFAGFLFSWYVKDGRQGQLVERCRRGGAQELQEKLLQHPILSWVQSALSDDYQSVAKTLQKLAEEETELVTRKKTMLSLAKLAALASDDPEAKIQMNVNTMNYELNLIAHQEDVPISVLEIYGYDVEKLRVLSPSELINLYTCAESHISNEYDFKKALDLLDYIDQEDEKMALKTRIWARAARCDKWDTVSKNPEQQVQETTFFKVMDLVHLMGNKIEEMLPSVDLILAEQELGNLAASSNFQYLIKLVYEYAFNNY</sequence>
<dbReference type="Proteomes" id="UP000479190">
    <property type="component" value="Unassembled WGS sequence"/>
</dbReference>
<dbReference type="Pfam" id="PF12796">
    <property type="entry name" value="Ank_2"/>
    <property type="match status" value="2"/>
</dbReference>
<evidence type="ECO:0000256" key="9">
    <source>
        <dbReference type="SAM" id="MobiDB-lite"/>
    </source>
</evidence>
<dbReference type="EMBL" id="CADCXV010000125">
    <property type="protein sequence ID" value="CAB0028368.1"/>
    <property type="molecule type" value="Genomic_DNA"/>
</dbReference>
<proteinExistence type="inferred from homology"/>
<dbReference type="PROSITE" id="PS50297">
    <property type="entry name" value="ANK_REP_REGION"/>
    <property type="match status" value="4"/>
</dbReference>
<evidence type="ECO:0000259" key="10">
    <source>
        <dbReference type="Pfam" id="PF03177"/>
    </source>
</evidence>
<keyword evidence="7" id="KW-0539">Nucleus</keyword>
<dbReference type="PANTHER" id="PTHR13405">
    <property type="entry name" value="NUCLEAR PORE COMPLEX PROTEIN NUP133"/>
    <property type="match status" value="1"/>
</dbReference>
<dbReference type="GO" id="GO:0000972">
    <property type="term" value="P:transcription-dependent tethering of RNA polymerase II gene DNA at nuclear periphery"/>
    <property type="evidence" value="ECO:0007669"/>
    <property type="project" value="TreeGrafter"/>
</dbReference>
<dbReference type="InterPro" id="IPR015943">
    <property type="entry name" value="WD40/YVTN_repeat-like_dom_sf"/>
</dbReference>
<dbReference type="InterPro" id="IPR007187">
    <property type="entry name" value="Nucleoporin_Nup133/Nup155_C"/>
</dbReference>
<keyword evidence="5" id="KW-0653">Protein transport</keyword>
<feature type="repeat" description="ANK" evidence="8">
    <location>
        <begin position="545"/>
        <end position="577"/>
    </location>
</feature>
<dbReference type="SMART" id="SM00248">
    <property type="entry name" value="ANK"/>
    <property type="match status" value="8"/>
</dbReference>
<accession>A0A6H5HVA6</accession>
<keyword evidence="6" id="KW-0811">Translocation</keyword>
<dbReference type="GO" id="GO:0006606">
    <property type="term" value="P:protein import into nucleus"/>
    <property type="evidence" value="ECO:0007669"/>
    <property type="project" value="TreeGrafter"/>
</dbReference>
<dbReference type="Pfam" id="PF08801">
    <property type="entry name" value="Nucleoporin_N"/>
    <property type="match status" value="1"/>
</dbReference>
<evidence type="ECO:0000256" key="3">
    <source>
        <dbReference type="ARBA" id="ARBA00022448"/>
    </source>
</evidence>
<dbReference type="GO" id="GO:0016973">
    <property type="term" value="P:poly(A)+ mRNA export from nucleus"/>
    <property type="evidence" value="ECO:0007669"/>
    <property type="project" value="TreeGrafter"/>
</dbReference>
<dbReference type="Gene3D" id="1.25.40.20">
    <property type="entry name" value="Ankyrin repeat-containing domain"/>
    <property type="match status" value="2"/>
</dbReference>
<feature type="repeat" description="ANK" evidence="8">
    <location>
        <begin position="618"/>
        <end position="650"/>
    </location>
</feature>
<feature type="region of interest" description="Disordered" evidence="9">
    <location>
        <begin position="1"/>
        <end position="40"/>
    </location>
</feature>
<evidence type="ECO:0000256" key="1">
    <source>
        <dbReference type="ARBA" id="ARBA00004259"/>
    </source>
</evidence>
<keyword evidence="13" id="KW-1185">Reference proteome</keyword>
<dbReference type="InterPro" id="IPR014908">
    <property type="entry name" value="Nucleoporin_Nup133/Nup155_N"/>
</dbReference>
<dbReference type="Gene3D" id="1.25.40.700">
    <property type="match status" value="1"/>
</dbReference>
<evidence type="ECO:0000256" key="7">
    <source>
        <dbReference type="ARBA" id="ARBA00023242"/>
    </source>
</evidence>
<evidence type="ECO:0000313" key="12">
    <source>
        <dbReference type="EMBL" id="CAB0028368.1"/>
    </source>
</evidence>
<feature type="repeat" description="ANK" evidence="8">
    <location>
        <begin position="762"/>
        <end position="789"/>
    </location>
</feature>
<feature type="region of interest" description="Disordered" evidence="9">
    <location>
        <begin position="131"/>
        <end position="159"/>
    </location>
</feature>
<keyword evidence="8" id="KW-0040">ANK repeat</keyword>
<dbReference type="InterPro" id="IPR002110">
    <property type="entry name" value="Ankyrin_rpt"/>
</dbReference>
<reference evidence="12 13" key="1">
    <citation type="submission" date="2020-02" db="EMBL/GenBank/DDBJ databases">
        <authorList>
            <person name="Ferguson B K."/>
        </authorList>
    </citation>
    <scope>NUCLEOTIDE SEQUENCE [LARGE SCALE GENOMIC DNA]</scope>
</reference>
<dbReference type="GO" id="GO:0031080">
    <property type="term" value="C:nuclear pore outer ring"/>
    <property type="evidence" value="ECO:0007669"/>
    <property type="project" value="TreeGrafter"/>
</dbReference>
<dbReference type="InterPro" id="IPR036770">
    <property type="entry name" value="Ankyrin_rpt-contain_sf"/>
</dbReference>
<feature type="domain" description="Nucleoporin Nup133/Nup155-like N-terminal" evidence="11">
    <location>
        <begin position="1031"/>
        <end position="1273"/>
    </location>
</feature>
<dbReference type="SUPFAM" id="SSF117289">
    <property type="entry name" value="Nucleoporin domain"/>
    <property type="match status" value="1"/>
</dbReference>
<dbReference type="SUPFAM" id="SSF48403">
    <property type="entry name" value="Ankyrin repeat"/>
    <property type="match status" value="1"/>
</dbReference>
<dbReference type="InterPro" id="IPR037624">
    <property type="entry name" value="Nup133-like"/>
</dbReference>
<keyword evidence="3" id="KW-0813">Transport</keyword>
<evidence type="ECO:0000256" key="6">
    <source>
        <dbReference type="ARBA" id="ARBA00023010"/>
    </source>
</evidence>
<evidence type="ECO:0000256" key="4">
    <source>
        <dbReference type="ARBA" id="ARBA00022816"/>
    </source>
</evidence>
<dbReference type="GO" id="GO:0017056">
    <property type="term" value="F:structural constituent of nuclear pore"/>
    <property type="evidence" value="ECO:0007669"/>
    <property type="project" value="InterPro"/>
</dbReference>
<evidence type="ECO:0000313" key="13">
    <source>
        <dbReference type="Proteomes" id="UP000479190"/>
    </source>
</evidence>
<feature type="domain" description="Nucleoporin Nup133/Nup155-like C-terminal" evidence="10">
    <location>
        <begin position="1420"/>
        <end position="1623"/>
    </location>
</feature>
<dbReference type="OrthoDB" id="103454at2759"/>
<organism evidence="12 13">
    <name type="scientific">Trichogramma brassicae</name>
    <dbReference type="NCBI Taxonomy" id="86971"/>
    <lineage>
        <taxon>Eukaryota</taxon>
        <taxon>Metazoa</taxon>
        <taxon>Ecdysozoa</taxon>
        <taxon>Arthropoda</taxon>
        <taxon>Hexapoda</taxon>
        <taxon>Insecta</taxon>
        <taxon>Pterygota</taxon>
        <taxon>Neoptera</taxon>
        <taxon>Endopterygota</taxon>
        <taxon>Hymenoptera</taxon>
        <taxon>Apocrita</taxon>
        <taxon>Proctotrupomorpha</taxon>
        <taxon>Chalcidoidea</taxon>
        <taxon>Trichogrammatidae</taxon>
        <taxon>Trichogramma</taxon>
    </lineage>
</organism>
<comment type="similarity">
    <text evidence="2">Belongs to the nucleoporin Nup133 family.</text>
</comment>
<dbReference type="PROSITE" id="PS50088">
    <property type="entry name" value="ANK_REPEAT"/>
    <property type="match status" value="4"/>
</dbReference>
<dbReference type="Gene3D" id="1.20.58.1380">
    <property type="match status" value="1"/>
</dbReference>
<evidence type="ECO:0000256" key="5">
    <source>
        <dbReference type="ARBA" id="ARBA00022927"/>
    </source>
</evidence>
<protein>
    <submittedName>
        <fullName evidence="12">Uncharacterized protein</fullName>
    </submittedName>
</protein>
<evidence type="ECO:0000256" key="2">
    <source>
        <dbReference type="ARBA" id="ARBA00005569"/>
    </source>
</evidence>
<name>A0A6H5HVA6_9HYME</name>
<evidence type="ECO:0000256" key="8">
    <source>
        <dbReference type="PROSITE-ProRule" id="PRU00023"/>
    </source>
</evidence>
<evidence type="ECO:0000259" key="11">
    <source>
        <dbReference type="Pfam" id="PF08801"/>
    </source>
</evidence>
<gene>
    <name evidence="12" type="ORF">TBRA_LOCUS553</name>
</gene>
<comment type="subcellular location">
    <subcellularLocation>
        <location evidence="1">Nucleus envelope</location>
    </subcellularLocation>
</comment>